<organism evidence="1 2">
    <name type="scientific">Hymenobacter monticola</name>
    <dbReference type="NCBI Taxonomy" id="1705399"/>
    <lineage>
        <taxon>Bacteria</taxon>
        <taxon>Pseudomonadati</taxon>
        <taxon>Bacteroidota</taxon>
        <taxon>Cytophagia</taxon>
        <taxon>Cytophagales</taxon>
        <taxon>Hymenobacteraceae</taxon>
        <taxon>Hymenobacter</taxon>
    </lineage>
</organism>
<protein>
    <submittedName>
        <fullName evidence="1">Uncharacterized protein</fullName>
    </submittedName>
</protein>
<dbReference type="EMBL" id="CP094534">
    <property type="protein sequence ID" value="UOE33244.1"/>
    <property type="molecule type" value="Genomic_DNA"/>
</dbReference>
<accession>A0ABY4B296</accession>
<reference evidence="1 2" key="1">
    <citation type="submission" date="2022-03" db="EMBL/GenBank/DDBJ databases">
        <title>Hymenobactersp. isolated from the air.</title>
        <authorList>
            <person name="Won M."/>
            <person name="Kwon S.-W."/>
        </authorList>
    </citation>
    <scope>NUCLEOTIDE SEQUENCE [LARGE SCALE GENOMIC DNA]</scope>
    <source>
        <strain evidence="1 2">KACC 22596</strain>
    </source>
</reference>
<gene>
    <name evidence="1" type="ORF">MTP16_19220</name>
</gene>
<dbReference type="Proteomes" id="UP000831390">
    <property type="component" value="Chromosome"/>
</dbReference>
<evidence type="ECO:0000313" key="1">
    <source>
        <dbReference type="EMBL" id="UOE33244.1"/>
    </source>
</evidence>
<proteinExistence type="predicted"/>
<dbReference type="RefSeq" id="WP_243512922.1">
    <property type="nucleotide sequence ID" value="NZ_CP094534.1"/>
</dbReference>
<evidence type="ECO:0000313" key="2">
    <source>
        <dbReference type="Proteomes" id="UP000831390"/>
    </source>
</evidence>
<sequence length="142" mass="16295">MVQLTFGRPAHGWLPVDFQAEDYHLQLDVSDVPVNPLDELCSALINVAHGDSAEVNWHLEPAWYQFYFEPKADLITLTILASKRYGLKSEMEFSVTGTFESLVKPIYKALKSFVTTDYGNNWPAVDFVRIKKLTEVIKSRKW</sequence>
<keyword evidence="2" id="KW-1185">Reference proteome</keyword>
<name>A0ABY4B296_9BACT</name>